<sequence>MFFAFFPQLNLLSPQVWVDHINLIECRRRGVQVAGAGSLFSEDVADMAVGLFIDVMRKISARDRYIRQRVQSGPWDFPLGSKEYNFLLIMFAFLFHEVKLTLAAFLIRTQDTLCLQFNYRPIK</sequence>
<dbReference type="PANTHER" id="PTHR10996">
    <property type="entry name" value="2-HYDROXYACID DEHYDROGENASE-RELATED"/>
    <property type="match status" value="1"/>
</dbReference>
<dbReference type="InterPro" id="IPR050223">
    <property type="entry name" value="D-isomer_2-hydroxyacid_DH"/>
</dbReference>
<dbReference type="Proteomes" id="UP001163823">
    <property type="component" value="Chromosome 7"/>
</dbReference>
<dbReference type="EMBL" id="JARAOO010000007">
    <property type="protein sequence ID" value="KAJ7962260.1"/>
    <property type="molecule type" value="Genomic_DNA"/>
</dbReference>
<dbReference type="GO" id="GO:0016618">
    <property type="term" value="F:hydroxypyruvate reductase [NAD(P)H] activity"/>
    <property type="evidence" value="ECO:0007669"/>
    <property type="project" value="TreeGrafter"/>
</dbReference>
<evidence type="ECO:0000313" key="3">
    <source>
        <dbReference type="Proteomes" id="UP001163823"/>
    </source>
</evidence>
<proteinExistence type="predicted"/>
<evidence type="ECO:0000313" key="2">
    <source>
        <dbReference type="EMBL" id="KAJ7962260.1"/>
    </source>
</evidence>
<accession>A0AAD7LSL2</accession>
<dbReference type="PANTHER" id="PTHR10996:SF179">
    <property type="entry name" value="D-ISOMER SPECIFIC 2-HYDROXYACID DEHYDROGENASE FAMILY PROTEIN-RELATED"/>
    <property type="match status" value="1"/>
</dbReference>
<comment type="caution">
    <text evidence="2">The sequence shown here is derived from an EMBL/GenBank/DDBJ whole genome shotgun (WGS) entry which is preliminary data.</text>
</comment>
<dbReference type="GO" id="GO:0005829">
    <property type="term" value="C:cytosol"/>
    <property type="evidence" value="ECO:0007669"/>
    <property type="project" value="TreeGrafter"/>
</dbReference>
<dbReference type="GO" id="GO:0030267">
    <property type="term" value="F:glyoxylate reductase (NADPH) activity"/>
    <property type="evidence" value="ECO:0007669"/>
    <property type="project" value="TreeGrafter"/>
</dbReference>
<name>A0AAD7LSL2_QUISA</name>
<dbReference type="SUPFAM" id="SSF52283">
    <property type="entry name" value="Formate/glycerate dehydrogenase catalytic domain-like"/>
    <property type="match status" value="1"/>
</dbReference>
<dbReference type="AlphaFoldDB" id="A0AAD7LSL2"/>
<keyword evidence="3" id="KW-1185">Reference proteome</keyword>
<protein>
    <submittedName>
        <fullName evidence="2">Glyoxylate/hydroxypyruvate reductase HPR3-like</fullName>
    </submittedName>
</protein>
<dbReference type="KEGG" id="qsa:O6P43_017516"/>
<dbReference type="Gene3D" id="3.40.50.720">
    <property type="entry name" value="NAD(P)-binding Rossmann-like Domain"/>
    <property type="match status" value="2"/>
</dbReference>
<gene>
    <name evidence="2" type="ORF">O6P43_017516</name>
</gene>
<reference evidence="2" key="1">
    <citation type="journal article" date="2023" name="Science">
        <title>Elucidation of the pathway for biosynthesis of saponin adjuvants from the soapbark tree.</title>
        <authorList>
            <person name="Reed J."/>
            <person name="Orme A."/>
            <person name="El-Demerdash A."/>
            <person name="Owen C."/>
            <person name="Martin L.B.B."/>
            <person name="Misra R.C."/>
            <person name="Kikuchi S."/>
            <person name="Rejzek M."/>
            <person name="Martin A.C."/>
            <person name="Harkess A."/>
            <person name="Leebens-Mack J."/>
            <person name="Louveau T."/>
            <person name="Stephenson M.J."/>
            <person name="Osbourn A."/>
        </authorList>
    </citation>
    <scope>NUCLEOTIDE SEQUENCE</scope>
    <source>
        <strain evidence="2">S10</strain>
    </source>
</reference>
<evidence type="ECO:0000256" key="1">
    <source>
        <dbReference type="ARBA" id="ARBA00023002"/>
    </source>
</evidence>
<organism evidence="2 3">
    <name type="scientific">Quillaja saponaria</name>
    <name type="common">Soap bark tree</name>
    <dbReference type="NCBI Taxonomy" id="32244"/>
    <lineage>
        <taxon>Eukaryota</taxon>
        <taxon>Viridiplantae</taxon>
        <taxon>Streptophyta</taxon>
        <taxon>Embryophyta</taxon>
        <taxon>Tracheophyta</taxon>
        <taxon>Spermatophyta</taxon>
        <taxon>Magnoliopsida</taxon>
        <taxon>eudicotyledons</taxon>
        <taxon>Gunneridae</taxon>
        <taxon>Pentapetalae</taxon>
        <taxon>rosids</taxon>
        <taxon>fabids</taxon>
        <taxon>Fabales</taxon>
        <taxon>Quillajaceae</taxon>
        <taxon>Quillaja</taxon>
    </lineage>
</organism>
<keyword evidence="1" id="KW-0560">Oxidoreductase</keyword>